<keyword evidence="5" id="KW-0677">Repeat</keyword>
<feature type="region of interest" description="Disordered" evidence="11">
    <location>
        <begin position="357"/>
        <end position="385"/>
    </location>
</feature>
<dbReference type="Proteomes" id="UP000290289">
    <property type="component" value="Chromosome 12"/>
</dbReference>
<dbReference type="PROSITE" id="PS51358">
    <property type="entry name" value="NOP"/>
    <property type="match status" value="1"/>
</dbReference>
<dbReference type="FunFam" id="3.30.160.20:FF:000036">
    <property type="entry name" value="Double-stranded RNA-binding protein 2"/>
    <property type="match status" value="2"/>
</dbReference>
<dbReference type="InterPro" id="IPR014720">
    <property type="entry name" value="dsRBD_dom"/>
</dbReference>
<dbReference type="InterPro" id="IPR036070">
    <property type="entry name" value="Nop_dom_sf"/>
</dbReference>
<evidence type="ECO:0000259" key="12">
    <source>
        <dbReference type="PROSITE" id="PS50137"/>
    </source>
</evidence>
<feature type="region of interest" description="Disordered" evidence="11">
    <location>
        <begin position="540"/>
        <end position="567"/>
    </location>
</feature>
<dbReference type="Pfam" id="PF01798">
    <property type="entry name" value="Nop"/>
    <property type="match status" value="1"/>
</dbReference>
<keyword evidence="4" id="KW-0690">Ribosome biogenesis</keyword>
<dbReference type="Gene3D" id="3.30.160.20">
    <property type="match status" value="2"/>
</dbReference>
<dbReference type="EMBL" id="RDQH01000338">
    <property type="protein sequence ID" value="RXH82386.1"/>
    <property type="molecule type" value="Genomic_DNA"/>
</dbReference>
<evidence type="ECO:0000256" key="6">
    <source>
        <dbReference type="ARBA" id="ARBA00022884"/>
    </source>
</evidence>
<gene>
    <name evidence="14" type="ORF">DVH24_036727</name>
</gene>
<accession>A0A498IG91</accession>
<dbReference type="AlphaFoldDB" id="A0A498IG91"/>
<dbReference type="STRING" id="3750.A0A498IG91"/>
<feature type="domain" description="DRBM" evidence="12">
    <location>
        <begin position="120"/>
        <end position="188"/>
    </location>
</feature>
<reference evidence="14 15" key="1">
    <citation type="submission" date="2018-10" db="EMBL/GenBank/DDBJ databases">
        <title>A high-quality apple genome assembly.</title>
        <authorList>
            <person name="Hu J."/>
        </authorList>
    </citation>
    <scope>NUCLEOTIDE SEQUENCE [LARGE SCALE GENOMIC DNA]</scope>
    <source>
        <strain evidence="15">cv. HFTH1</strain>
        <tissue evidence="14">Young leaf</tissue>
    </source>
</reference>
<feature type="compositionally biased region" description="Polar residues" evidence="11">
    <location>
        <begin position="477"/>
        <end position="491"/>
    </location>
</feature>
<dbReference type="Pfam" id="PF08156">
    <property type="entry name" value="NOP5NT"/>
    <property type="match status" value="1"/>
</dbReference>
<evidence type="ECO:0000256" key="11">
    <source>
        <dbReference type="SAM" id="MobiDB-lite"/>
    </source>
</evidence>
<dbReference type="PANTHER" id="PTHR10894:SF1">
    <property type="entry name" value="NUCLEOLAR PROTEIN 58"/>
    <property type="match status" value="1"/>
</dbReference>
<dbReference type="SUPFAM" id="SSF89124">
    <property type="entry name" value="Nop domain"/>
    <property type="match status" value="1"/>
</dbReference>
<dbReference type="FunFam" id="1.10.246.90:FF:000003">
    <property type="entry name" value="Nucleolar protein 58"/>
    <property type="match status" value="1"/>
</dbReference>
<protein>
    <recommendedName>
        <fullName evidence="3">Nucleolar protein 58</fullName>
    </recommendedName>
</protein>
<dbReference type="InterPro" id="IPR042239">
    <property type="entry name" value="Nop_C"/>
</dbReference>
<dbReference type="InterPro" id="IPR012976">
    <property type="entry name" value="NOSIC"/>
</dbReference>
<keyword evidence="7" id="KW-0539">Nucleus</keyword>
<keyword evidence="15" id="KW-1185">Reference proteome</keyword>
<evidence type="ECO:0000256" key="4">
    <source>
        <dbReference type="ARBA" id="ARBA00022517"/>
    </source>
</evidence>
<dbReference type="InterPro" id="IPR044450">
    <property type="entry name" value="AtDRB-like_DSRM_1"/>
</dbReference>
<dbReference type="SMART" id="SM00931">
    <property type="entry name" value="NOSIC"/>
    <property type="match status" value="1"/>
</dbReference>
<evidence type="ECO:0000313" key="15">
    <source>
        <dbReference type="Proteomes" id="UP000290289"/>
    </source>
</evidence>
<keyword evidence="6 10" id="KW-0694">RNA-binding</keyword>
<feature type="region of interest" description="Disordered" evidence="11">
    <location>
        <begin position="1017"/>
        <end position="1126"/>
    </location>
</feature>
<feature type="domain" description="Nop" evidence="13">
    <location>
        <begin position="855"/>
        <end position="973"/>
    </location>
</feature>
<sequence length="1126" mass="124673">MPTNNCPFGFSLRERRVFVREFAFFHGLAVLRGMYKNQLQELAQRSCFNLPSYSCIREGPDHAPRFKVTVNFNGDTFESPTFCPTLRQAEHAAAEVALNTLAKRGPSRALAARVLDETGVYKNLLQETAHRAGLNLPVYTTVRSGPGHVPVFSCTVELAGMSFTGQPARTKKQAQKNAAMAAWAALKRLAQRDSSSSSVEPRGNEEQEQAIIGRILGSLRPSESINTQNDRRHGQQTYIPIFQKSTLPTPSLYPLQIYNWAMYELWQQEQLLQQQNRLLALPVSPIIPSIPQIYPFMQSVLRPDHCLYFPAREQEPTSAGPRITIATSGPSFCFSNHLVPNPPIRGKSTVTIREIQEEKPEESPGYSPSVVSDPFSPGNSGAEVQEQVQLEKQNLGELESKIGNLQLECNNPTGQSGHAHPRIMDSSFRPVDFRLQNPRGFDSCRPNLRPQNPPRVSGARILRPPSAAEPVIIRTVRPSSSPGSRPQNFPSRNPAPPRMRTGIPSSSAAQLPERMQLGGLRPSFMAPAVRIRSVVPVCSAPPARKMPSPSQERVLPEMEKKDANRDDMPKERVGKMLVLFETPAGFALFKVLDEGKLSKVEDLWKDFSSADKARQVVKLKAFSKFENTSEALEAATLLIDSKPSKGLRKFLKAHCSGETLAVSDSKLGNIIKEKLKIDCVHNNAVMELMRGVRAQLTELIAGLQVQDLAPMSLGLSHSLSRFKLKFSADKVDTMVIQAIGLLDDLDKELNTYAMRVREWYGWHFPELAKIVQDNILYAKVVKLMGYRSNAAKLDFSEILPEEVETELKDAAMISMGTEVSELDLMNIKELCDQVLSLSEYRAQLYDYLKNRMNTIAPNLTALVGELVGARLISHGGSLLNLAKQPGSTVQILGAEKALFRALKTKHATPKYGLIYHASLIGKAAPKLKGKISRSLASKAALAIRVDALGDSQDNSMGVENYQKLEARLRNLEGRELGHFAGSAKGKPKIEVYDKDRKKGAAGLITAAKAYNPAADAVLGKTTPSNPEKPAAEVPVTEDKKEKKKKKKKADDEDMPDGNANVEPEVEEPAKKEKKKKKKHSAEDAELVAVVENKDAGEKRKRKHAEEEETEVPSEKKEKKKKKKSKD</sequence>
<name>A0A498IG91_MALDO</name>
<comment type="subcellular location">
    <subcellularLocation>
        <location evidence="1">Nucleus</location>
        <location evidence="1">Nucleolus</location>
    </subcellularLocation>
</comment>
<dbReference type="InterPro" id="IPR045056">
    <property type="entry name" value="Nop56/Nop58"/>
</dbReference>
<evidence type="ECO:0000256" key="3">
    <source>
        <dbReference type="ARBA" id="ARBA00020379"/>
    </source>
</evidence>
<feature type="compositionally biased region" description="Basic residues" evidence="11">
    <location>
        <begin position="1117"/>
        <end position="1126"/>
    </location>
</feature>
<evidence type="ECO:0000256" key="9">
    <source>
        <dbReference type="ARBA" id="ARBA00024837"/>
    </source>
</evidence>
<dbReference type="Pfam" id="PF00035">
    <property type="entry name" value="dsrm"/>
    <property type="match status" value="2"/>
</dbReference>
<proteinExistence type="inferred from homology"/>
<dbReference type="SMART" id="SM00358">
    <property type="entry name" value="DSRM"/>
    <property type="match status" value="2"/>
</dbReference>
<organism evidence="14 15">
    <name type="scientific">Malus domestica</name>
    <name type="common">Apple</name>
    <name type="synonym">Pyrus malus</name>
    <dbReference type="NCBI Taxonomy" id="3750"/>
    <lineage>
        <taxon>Eukaryota</taxon>
        <taxon>Viridiplantae</taxon>
        <taxon>Streptophyta</taxon>
        <taxon>Embryophyta</taxon>
        <taxon>Tracheophyta</taxon>
        <taxon>Spermatophyta</taxon>
        <taxon>Magnoliopsida</taxon>
        <taxon>eudicotyledons</taxon>
        <taxon>Gunneridae</taxon>
        <taxon>Pentapetalae</taxon>
        <taxon>rosids</taxon>
        <taxon>fabids</taxon>
        <taxon>Rosales</taxon>
        <taxon>Rosaceae</taxon>
        <taxon>Amygdaloideae</taxon>
        <taxon>Maleae</taxon>
        <taxon>Malus</taxon>
    </lineage>
</organism>
<feature type="region of interest" description="Disordered" evidence="11">
    <location>
        <begin position="438"/>
        <end position="507"/>
    </location>
</feature>
<evidence type="ECO:0000256" key="7">
    <source>
        <dbReference type="ARBA" id="ARBA00023242"/>
    </source>
</evidence>
<feature type="compositionally biased region" description="Basic and acidic residues" evidence="11">
    <location>
        <begin position="554"/>
        <end position="567"/>
    </location>
</feature>
<dbReference type="GO" id="GO:0030515">
    <property type="term" value="F:snoRNA binding"/>
    <property type="evidence" value="ECO:0007669"/>
    <property type="project" value="InterPro"/>
</dbReference>
<dbReference type="SUPFAM" id="SSF54768">
    <property type="entry name" value="dsRNA-binding domain-like"/>
    <property type="match status" value="2"/>
</dbReference>
<dbReference type="PANTHER" id="PTHR10894">
    <property type="entry name" value="NUCLEOLAR PROTEIN 5 NUCLEOLAR PROTEIN NOP5 NOP58"/>
    <property type="match status" value="1"/>
</dbReference>
<dbReference type="GO" id="GO:0042254">
    <property type="term" value="P:ribosome biogenesis"/>
    <property type="evidence" value="ECO:0007669"/>
    <property type="project" value="UniProtKB-KW"/>
</dbReference>
<dbReference type="GO" id="GO:0032040">
    <property type="term" value="C:small-subunit processome"/>
    <property type="evidence" value="ECO:0007669"/>
    <property type="project" value="InterPro"/>
</dbReference>
<dbReference type="InterPro" id="IPR044451">
    <property type="entry name" value="AtDRB-like_DSRM_2"/>
</dbReference>
<dbReference type="InterPro" id="IPR002687">
    <property type="entry name" value="Nop_dom"/>
</dbReference>
<dbReference type="GO" id="GO:0031428">
    <property type="term" value="C:box C/D methylation guide snoRNP complex"/>
    <property type="evidence" value="ECO:0007669"/>
    <property type="project" value="InterPro"/>
</dbReference>
<keyword evidence="8" id="KW-0687">Ribonucleoprotein</keyword>
<evidence type="ECO:0000256" key="8">
    <source>
        <dbReference type="ARBA" id="ARBA00023274"/>
    </source>
</evidence>
<dbReference type="PROSITE" id="PS50137">
    <property type="entry name" value="DS_RBD"/>
    <property type="match status" value="2"/>
</dbReference>
<evidence type="ECO:0000259" key="13">
    <source>
        <dbReference type="PROSITE" id="PS51358"/>
    </source>
</evidence>
<comment type="function">
    <text evidence="9">Required for pre-18S rRNA processing. May bind microtubules.</text>
</comment>
<evidence type="ECO:0000256" key="2">
    <source>
        <dbReference type="ARBA" id="ARBA00009211"/>
    </source>
</evidence>
<feature type="domain" description="DRBM" evidence="12">
    <location>
        <begin position="34"/>
        <end position="103"/>
    </location>
</feature>
<dbReference type="CDD" id="cd19908">
    <property type="entry name" value="DSRM_AtDRB-like_rpt2"/>
    <property type="match status" value="1"/>
</dbReference>
<dbReference type="FunFam" id="1.10.287.4070:FF:000001">
    <property type="entry name" value="Probable Nucleolar protein 58"/>
    <property type="match status" value="1"/>
</dbReference>
<evidence type="ECO:0000256" key="10">
    <source>
        <dbReference type="PROSITE-ProRule" id="PRU00266"/>
    </source>
</evidence>
<dbReference type="InterPro" id="IPR012974">
    <property type="entry name" value="NOP58/56_N"/>
</dbReference>
<evidence type="ECO:0000256" key="5">
    <source>
        <dbReference type="ARBA" id="ARBA00022737"/>
    </source>
</evidence>
<dbReference type="Gene3D" id="1.10.287.4070">
    <property type="match status" value="1"/>
</dbReference>
<dbReference type="CDD" id="cd19907">
    <property type="entry name" value="DSRM_AtDRB-like_rpt1"/>
    <property type="match status" value="1"/>
</dbReference>
<comment type="caution">
    <text evidence="14">The sequence shown here is derived from an EMBL/GenBank/DDBJ whole genome shotgun (WGS) entry which is preliminary data.</text>
</comment>
<dbReference type="Gene3D" id="1.10.246.90">
    <property type="entry name" value="Nop domain"/>
    <property type="match status" value="1"/>
</dbReference>
<comment type="similarity">
    <text evidence="2">Belongs to the NOP5/NOP56 family.</text>
</comment>
<evidence type="ECO:0000256" key="1">
    <source>
        <dbReference type="ARBA" id="ARBA00004604"/>
    </source>
</evidence>
<evidence type="ECO:0000313" key="14">
    <source>
        <dbReference type="EMBL" id="RXH82386.1"/>
    </source>
</evidence>
<dbReference type="GO" id="GO:0003725">
    <property type="term" value="F:double-stranded RNA binding"/>
    <property type="evidence" value="ECO:0007669"/>
    <property type="project" value="InterPro"/>
</dbReference>